<protein>
    <submittedName>
        <fullName evidence="2">Uncharacterized protein</fullName>
    </submittedName>
</protein>
<dbReference type="SUPFAM" id="SSF109640">
    <property type="entry name" value="KRAB domain (Kruppel-associated box)"/>
    <property type="match status" value="1"/>
</dbReference>
<evidence type="ECO:0000313" key="3">
    <source>
        <dbReference type="Proteomes" id="UP000472274"/>
    </source>
</evidence>
<keyword evidence="3" id="KW-1185">Reference proteome</keyword>
<reference evidence="2" key="2">
    <citation type="submission" date="2025-09" db="UniProtKB">
        <authorList>
            <consortium name="Ensembl"/>
        </authorList>
    </citation>
    <scope>IDENTIFICATION</scope>
</reference>
<dbReference type="AlphaFoldDB" id="A0A674KGA0"/>
<accession>A0A674KGA0</accession>
<feature type="compositionally biased region" description="Basic and acidic residues" evidence="1">
    <location>
        <begin position="52"/>
        <end position="62"/>
    </location>
</feature>
<evidence type="ECO:0000256" key="1">
    <source>
        <dbReference type="SAM" id="MobiDB-lite"/>
    </source>
</evidence>
<dbReference type="Proteomes" id="UP000472274">
    <property type="component" value="Unplaced"/>
</dbReference>
<dbReference type="InterPro" id="IPR036051">
    <property type="entry name" value="KRAB_dom_sf"/>
</dbReference>
<dbReference type="GO" id="GO:0006355">
    <property type="term" value="P:regulation of DNA-templated transcription"/>
    <property type="evidence" value="ECO:0007669"/>
    <property type="project" value="InterPro"/>
</dbReference>
<evidence type="ECO:0000313" key="2">
    <source>
        <dbReference type="Ensembl" id="ENSTMTP00000031642.1"/>
    </source>
</evidence>
<sequence length="97" mass="10665">QGLLHWGGRDVAAAAPKWLYFSTGHVMQENYVTVASLGSPIPKPNLISCMERGDESSRETHPGRARRNPLLKKETEALNVDGAPSDTSGNPRRREIL</sequence>
<organism evidence="2 3">
    <name type="scientific">Terrapene triunguis</name>
    <name type="common">Three-toed box turtle</name>
    <dbReference type="NCBI Taxonomy" id="2587831"/>
    <lineage>
        <taxon>Eukaryota</taxon>
        <taxon>Metazoa</taxon>
        <taxon>Chordata</taxon>
        <taxon>Craniata</taxon>
        <taxon>Vertebrata</taxon>
        <taxon>Euteleostomi</taxon>
        <taxon>Archelosauria</taxon>
        <taxon>Testudinata</taxon>
        <taxon>Testudines</taxon>
        <taxon>Cryptodira</taxon>
        <taxon>Durocryptodira</taxon>
        <taxon>Testudinoidea</taxon>
        <taxon>Emydidae</taxon>
        <taxon>Terrapene</taxon>
    </lineage>
</organism>
<reference evidence="2" key="1">
    <citation type="submission" date="2025-08" db="UniProtKB">
        <authorList>
            <consortium name="Ensembl"/>
        </authorList>
    </citation>
    <scope>IDENTIFICATION</scope>
</reference>
<dbReference type="Ensembl" id="ENSTMTT00000032779.1">
    <property type="protein sequence ID" value="ENSTMTP00000031642.1"/>
    <property type="gene ID" value="ENSTMTG00000022709.1"/>
</dbReference>
<dbReference type="InParanoid" id="A0A674KGA0"/>
<feature type="region of interest" description="Disordered" evidence="1">
    <location>
        <begin position="52"/>
        <end position="97"/>
    </location>
</feature>
<name>A0A674KGA0_9SAUR</name>
<proteinExistence type="predicted"/>